<proteinExistence type="predicted"/>
<feature type="signal peptide" evidence="1">
    <location>
        <begin position="1"/>
        <end position="48"/>
    </location>
</feature>
<comment type="caution">
    <text evidence="2">The sequence shown here is derived from an EMBL/GenBank/DDBJ whole genome shotgun (WGS) entry which is preliminary data.</text>
</comment>
<dbReference type="EMBL" id="QRCT01000012">
    <property type="protein sequence ID" value="RDU24725.1"/>
    <property type="molecule type" value="Genomic_DNA"/>
</dbReference>
<evidence type="ECO:0008006" key="4">
    <source>
        <dbReference type="Google" id="ProtNLM"/>
    </source>
</evidence>
<dbReference type="PANTHER" id="PTHR36842:SF1">
    <property type="entry name" value="PROTEIN TOLB"/>
    <property type="match status" value="1"/>
</dbReference>
<sequence>MGNSIQKRNDYKGIEKQRGKKEYNMKKAVTLFLLCLTLGLSIFNDAQAAQENPEPEIKGKMVYHTYSSYEAQDSKLYVYDFSSKENRCISEELTGVTDAMNGDFGSESDEIIFMGISVQYNEWHIYRYNLKSRKLTDLTPGNEYSYQDPKYSPDGKKIVYKRGKWDNKRNTMVYDIVEKNLSDLSQIKLTNDVYEDSMPYYSMDGKKVYYARGVRKNSAIYSVTTSEPHRISKVYGANNICSYYPITDGNGSLYFSKWYSAQNETDQIMEMKTDTKSIKSLAFNSKDYNCSDACPVFGEYMIISSTKAGGQGNYDLYIVNKNSGAMWSLNNYNQTINDANHQLGASFLEK</sequence>
<dbReference type="AlphaFoldDB" id="A0A371AYQ4"/>
<dbReference type="Gene3D" id="2.120.10.30">
    <property type="entry name" value="TolB, C-terminal domain"/>
    <property type="match status" value="1"/>
</dbReference>
<dbReference type="PANTHER" id="PTHR36842">
    <property type="entry name" value="PROTEIN TOLB HOMOLOG"/>
    <property type="match status" value="1"/>
</dbReference>
<dbReference type="InterPro" id="IPR011042">
    <property type="entry name" value="6-blade_b-propeller_TolB-like"/>
</dbReference>
<evidence type="ECO:0000313" key="2">
    <source>
        <dbReference type="EMBL" id="RDU24725.1"/>
    </source>
</evidence>
<organism evidence="2 3">
    <name type="scientific">Anaerosacchariphilus polymeriproducens</name>
    <dbReference type="NCBI Taxonomy" id="1812858"/>
    <lineage>
        <taxon>Bacteria</taxon>
        <taxon>Bacillati</taxon>
        <taxon>Bacillota</taxon>
        <taxon>Clostridia</taxon>
        <taxon>Lachnospirales</taxon>
        <taxon>Lachnospiraceae</taxon>
        <taxon>Anaerosacchariphilus</taxon>
    </lineage>
</organism>
<reference evidence="2 3" key="1">
    <citation type="submission" date="2018-07" db="EMBL/GenBank/DDBJ databases">
        <title>Anaerosacharophilus polymeroproducens gen. nov. sp. nov., an anaerobic bacterium isolated from salt field.</title>
        <authorList>
            <person name="Kim W."/>
            <person name="Yang S.-H."/>
            <person name="Oh J."/>
            <person name="Lee J.-H."/>
            <person name="Kwon K.K."/>
        </authorList>
    </citation>
    <scope>NUCLEOTIDE SEQUENCE [LARGE SCALE GENOMIC DNA]</scope>
    <source>
        <strain evidence="2 3">MCWD5</strain>
    </source>
</reference>
<accession>A0A371AYQ4</accession>
<evidence type="ECO:0000256" key="1">
    <source>
        <dbReference type="SAM" id="SignalP"/>
    </source>
</evidence>
<evidence type="ECO:0000313" key="3">
    <source>
        <dbReference type="Proteomes" id="UP000255036"/>
    </source>
</evidence>
<protein>
    <recommendedName>
        <fullName evidence="4">DUF5050 domain-containing protein</fullName>
    </recommendedName>
</protein>
<name>A0A371AYQ4_9FIRM</name>
<feature type="chain" id="PRO_5016787537" description="DUF5050 domain-containing protein" evidence="1">
    <location>
        <begin position="49"/>
        <end position="350"/>
    </location>
</feature>
<keyword evidence="3" id="KW-1185">Reference proteome</keyword>
<gene>
    <name evidence="2" type="ORF">DWV06_04455</name>
</gene>
<keyword evidence="1" id="KW-0732">Signal</keyword>
<dbReference type="Proteomes" id="UP000255036">
    <property type="component" value="Unassembled WGS sequence"/>
</dbReference>
<dbReference type="SUPFAM" id="SSF82171">
    <property type="entry name" value="DPP6 N-terminal domain-like"/>
    <property type="match status" value="1"/>
</dbReference>